<dbReference type="SUPFAM" id="SSF54909">
    <property type="entry name" value="Dimeric alpha+beta barrel"/>
    <property type="match status" value="1"/>
</dbReference>
<gene>
    <name evidence="2" type="ORF">S03H2_11339</name>
</gene>
<dbReference type="InterPro" id="IPR005545">
    <property type="entry name" value="YCII"/>
</dbReference>
<dbReference type="EMBL" id="BARU01005794">
    <property type="protein sequence ID" value="GAH41436.1"/>
    <property type="molecule type" value="Genomic_DNA"/>
</dbReference>
<dbReference type="Pfam" id="PF03795">
    <property type="entry name" value="YCII"/>
    <property type="match status" value="1"/>
</dbReference>
<protein>
    <recommendedName>
        <fullName evidence="1">YCII-related domain-containing protein</fullName>
    </recommendedName>
</protein>
<sequence>MRFMSMVKSTERAMSAPPKALMDAIDNLAQEAAKEGCVMVQAGGLLPTSSGMRIRLSGGKLTVTDGPFTEAKEVVGGYAIFDAKSKADMLKWTKRFM</sequence>
<feature type="domain" description="YCII-related" evidence="1">
    <location>
        <begin position="1"/>
        <end position="95"/>
    </location>
</feature>
<comment type="caution">
    <text evidence="2">The sequence shown here is derived from an EMBL/GenBank/DDBJ whole genome shotgun (WGS) entry which is preliminary data.</text>
</comment>
<dbReference type="Gene3D" id="3.30.70.1060">
    <property type="entry name" value="Dimeric alpha+beta barrel"/>
    <property type="match status" value="1"/>
</dbReference>
<dbReference type="PANTHER" id="PTHR35174:SF1">
    <property type="entry name" value="BLL0086 PROTEIN"/>
    <property type="match status" value="1"/>
</dbReference>
<dbReference type="InterPro" id="IPR011008">
    <property type="entry name" value="Dimeric_a/b-barrel"/>
</dbReference>
<proteinExistence type="predicted"/>
<organism evidence="2">
    <name type="scientific">marine sediment metagenome</name>
    <dbReference type="NCBI Taxonomy" id="412755"/>
    <lineage>
        <taxon>unclassified sequences</taxon>
        <taxon>metagenomes</taxon>
        <taxon>ecological metagenomes</taxon>
    </lineage>
</organism>
<name>X1F739_9ZZZZ</name>
<evidence type="ECO:0000313" key="2">
    <source>
        <dbReference type="EMBL" id="GAH41436.1"/>
    </source>
</evidence>
<accession>X1F739</accession>
<reference evidence="2" key="1">
    <citation type="journal article" date="2014" name="Front. Microbiol.">
        <title>High frequency of phylogenetically diverse reductive dehalogenase-homologous genes in deep subseafloor sedimentary metagenomes.</title>
        <authorList>
            <person name="Kawai M."/>
            <person name="Futagami T."/>
            <person name="Toyoda A."/>
            <person name="Takaki Y."/>
            <person name="Nishi S."/>
            <person name="Hori S."/>
            <person name="Arai W."/>
            <person name="Tsubouchi T."/>
            <person name="Morono Y."/>
            <person name="Uchiyama I."/>
            <person name="Ito T."/>
            <person name="Fujiyama A."/>
            <person name="Inagaki F."/>
            <person name="Takami H."/>
        </authorList>
    </citation>
    <scope>NUCLEOTIDE SEQUENCE</scope>
    <source>
        <strain evidence="2">Expedition CK06-06</strain>
    </source>
</reference>
<dbReference type="AlphaFoldDB" id="X1F739"/>
<evidence type="ECO:0000259" key="1">
    <source>
        <dbReference type="Pfam" id="PF03795"/>
    </source>
</evidence>
<dbReference type="PANTHER" id="PTHR35174">
    <property type="entry name" value="BLL7171 PROTEIN-RELATED"/>
    <property type="match status" value="1"/>
</dbReference>
<feature type="non-terminal residue" evidence="2">
    <location>
        <position position="97"/>
    </location>
</feature>